<evidence type="ECO:0000313" key="3">
    <source>
        <dbReference type="Proteomes" id="UP000038009"/>
    </source>
</evidence>
<organism evidence="2 3">
    <name type="scientific">Leptomonas seymouri</name>
    <dbReference type="NCBI Taxonomy" id="5684"/>
    <lineage>
        <taxon>Eukaryota</taxon>
        <taxon>Discoba</taxon>
        <taxon>Euglenozoa</taxon>
        <taxon>Kinetoplastea</taxon>
        <taxon>Metakinetoplastina</taxon>
        <taxon>Trypanosomatida</taxon>
        <taxon>Trypanosomatidae</taxon>
        <taxon>Leishmaniinae</taxon>
        <taxon>Leptomonas</taxon>
    </lineage>
</organism>
<name>A0A0N1PC21_LEPSE</name>
<dbReference type="AlphaFoldDB" id="A0A0N1PC21"/>
<dbReference type="Pfam" id="PF03724">
    <property type="entry name" value="META"/>
    <property type="match status" value="1"/>
</dbReference>
<dbReference type="InterPro" id="IPR038670">
    <property type="entry name" value="HslJ-like_sf"/>
</dbReference>
<dbReference type="EMBL" id="LJSK01000123">
    <property type="protein sequence ID" value="KPI86608.1"/>
    <property type="molecule type" value="Genomic_DNA"/>
</dbReference>
<reference evidence="2 3" key="1">
    <citation type="journal article" date="2015" name="PLoS Pathog.">
        <title>Leptomonas seymouri: Adaptations to the Dixenous Life Cycle Analyzed by Genome Sequencing, Transcriptome Profiling and Co-infection with Leishmania donovani.</title>
        <authorList>
            <person name="Kraeva N."/>
            <person name="Butenko A."/>
            <person name="Hlavacova J."/>
            <person name="Kostygov A."/>
            <person name="Myskova J."/>
            <person name="Grybchuk D."/>
            <person name="Lestinova T."/>
            <person name="Votypka J."/>
            <person name="Volf P."/>
            <person name="Opperdoes F."/>
            <person name="Flegontov P."/>
            <person name="Lukes J."/>
            <person name="Yurchenko V."/>
        </authorList>
    </citation>
    <scope>NUCLEOTIDE SEQUENCE [LARGE SCALE GENOMIC DNA]</scope>
    <source>
        <strain evidence="2 3">ATCC 30220</strain>
    </source>
</reference>
<protein>
    <submittedName>
        <fullName evidence="2">META domain containing protein putative (META1)</fullName>
    </submittedName>
</protein>
<dbReference type="Gene3D" id="2.40.128.270">
    <property type="match status" value="1"/>
</dbReference>
<dbReference type="VEuPathDB" id="TriTrypDB:Lsey_0123_0180"/>
<dbReference type="InterPro" id="IPR005184">
    <property type="entry name" value="DUF306_Meta_HslJ"/>
</dbReference>
<sequence length="116" mass="12500">MCSCLSSLVGQYTLTCVNGKTPEMPGPVVLRLDANPDDGKQLYLETKVTNTMSGPISLEDGKLKGFLMSTRMMGAPAQMTVERLLGSGLMEGMEYTLKGKVLTMKGKTGSLEWTAM</sequence>
<evidence type="ECO:0000259" key="1">
    <source>
        <dbReference type="Pfam" id="PF03724"/>
    </source>
</evidence>
<feature type="domain" description="DUF306" evidence="1">
    <location>
        <begin position="10"/>
        <end position="109"/>
    </location>
</feature>
<comment type="caution">
    <text evidence="2">The sequence shown here is derived from an EMBL/GenBank/DDBJ whole genome shotgun (WGS) entry which is preliminary data.</text>
</comment>
<keyword evidence="3" id="KW-1185">Reference proteome</keyword>
<accession>A0A0N1PC21</accession>
<proteinExistence type="predicted"/>
<evidence type="ECO:0000313" key="2">
    <source>
        <dbReference type="EMBL" id="KPI86608.1"/>
    </source>
</evidence>
<dbReference type="OrthoDB" id="258733at2759"/>
<dbReference type="OMA" id="MEGMEYT"/>
<gene>
    <name evidence="2" type="ORF">ABL78_4337</name>
</gene>
<dbReference type="Proteomes" id="UP000038009">
    <property type="component" value="Unassembled WGS sequence"/>
</dbReference>